<keyword evidence="1" id="KW-0472">Membrane</keyword>
<proteinExistence type="predicted"/>
<dbReference type="Proteomes" id="UP000009138">
    <property type="component" value="Unassembled WGS sequence"/>
</dbReference>
<organism evidence="2 3">
    <name type="scientific">Rhizopus delemar (strain RA 99-880 / ATCC MYA-4621 / FGSC 9543 / NRRL 43880)</name>
    <name type="common">Mucormycosis agent</name>
    <name type="synonym">Rhizopus arrhizus var. delemar</name>
    <dbReference type="NCBI Taxonomy" id="246409"/>
    <lineage>
        <taxon>Eukaryota</taxon>
        <taxon>Fungi</taxon>
        <taxon>Fungi incertae sedis</taxon>
        <taxon>Mucoromycota</taxon>
        <taxon>Mucoromycotina</taxon>
        <taxon>Mucoromycetes</taxon>
        <taxon>Mucorales</taxon>
        <taxon>Mucorineae</taxon>
        <taxon>Rhizopodaceae</taxon>
        <taxon>Rhizopus</taxon>
    </lineage>
</organism>
<keyword evidence="3" id="KW-1185">Reference proteome</keyword>
<dbReference type="VEuPathDB" id="FungiDB:RO3G_04255"/>
<sequence>MPLKSVAGWDDDLLELVSSKEEWELKLSKEAIYKKVVVQVLGSLLLINGLRSILIQTQ</sequence>
<evidence type="ECO:0000313" key="3">
    <source>
        <dbReference type="Proteomes" id="UP000009138"/>
    </source>
</evidence>
<name>I1BTM0_RHIO9</name>
<reference evidence="2 3" key="1">
    <citation type="journal article" date="2009" name="PLoS Genet.">
        <title>Genomic analysis of the basal lineage fungus Rhizopus oryzae reveals a whole-genome duplication.</title>
        <authorList>
            <person name="Ma L.-J."/>
            <person name="Ibrahim A.S."/>
            <person name="Skory C."/>
            <person name="Grabherr M.G."/>
            <person name="Burger G."/>
            <person name="Butler M."/>
            <person name="Elias M."/>
            <person name="Idnurm A."/>
            <person name="Lang B.F."/>
            <person name="Sone T."/>
            <person name="Abe A."/>
            <person name="Calvo S.E."/>
            <person name="Corrochano L.M."/>
            <person name="Engels R."/>
            <person name="Fu J."/>
            <person name="Hansberg W."/>
            <person name="Kim J.-M."/>
            <person name="Kodira C.D."/>
            <person name="Koehrsen M.J."/>
            <person name="Liu B."/>
            <person name="Miranda-Saavedra D."/>
            <person name="O'Leary S."/>
            <person name="Ortiz-Castellanos L."/>
            <person name="Poulter R."/>
            <person name="Rodriguez-Romero J."/>
            <person name="Ruiz-Herrera J."/>
            <person name="Shen Y.-Q."/>
            <person name="Zeng Q."/>
            <person name="Galagan J."/>
            <person name="Birren B.W."/>
            <person name="Cuomo C.A."/>
            <person name="Wickes B.L."/>
        </authorList>
    </citation>
    <scope>NUCLEOTIDE SEQUENCE [LARGE SCALE GENOMIC DNA]</scope>
    <source>
        <strain evidence="3">RA 99-880 / ATCC MYA-4621 / FGSC 9543 / NRRL 43880</strain>
    </source>
</reference>
<accession>I1BTM0</accession>
<keyword evidence="1" id="KW-1133">Transmembrane helix</keyword>
<dbReference type="RefSeq" id="XP_067514946.1">
    <property type="nucleotide sequence ID" value="XM_067658845.1"/>
</dbReference>
<dbReference type="AlphaFoldDB" id="I1BTM0"/>
<dbReference type="EMBL" id="CH476734">
    <property type="protein sequence ID" value="EIE79550.1"/>
    <property type="molecule type" value="Genomic_DNA"/>
</dbReference>
<evidence type="ECO:0000256" key="1">
    <source>
        <dbReference type="SAM" id="Phobius"/>
    </source>
</evidence>
<evidence type="ECO:0000313" key="2">
    <source>
        <dbReference type="EMBL" id="EIE79550.1"/>
    </source>
</evidence>
<dbReference type="InParanoid" id="I1BTM0"/>
<gene>
    <name evidence="2" type="ORF">RO3G_04255</name>
</gene>
<keyword evidence="1" id="KW-0812">Transmembrane</keyword>
<feature type="transmembrane region" description="Helical" evidence="1">
    <location>
        <begin position="36"/>
        <end position="54"/>
    </location>
</feature>
<protein>
    <submittedName>
        <fullName evidence="2">Uncharacterized protein</fullName>
    </submittedName>
</protein>
<dbReference type="GeneID" id="93611226"/>